<feature type="region of interest" description="Disordered" evidence="1">
    <location>
        <begin position="270"/>
        <end position="333"/>
    </location>
</feature>
<organism evidence="2 3">
    <name type="scientific">Paraconexibacter algicola</name>
    <dbReference type="NCBI Taxonomy" id="2133960"/>
    <lineage>
        <taxon>Bacteria</taxon>
        <taxon>Bacillati</taxon>
        <taxon>Actinomycetota</taxon>
        <taxon>Thermoleophilia</taxon>
        <taxon>Solirubrobacterales</taxon>
        <taxon>Paraconexibacteraceae</taxon>
        <taxon>Paraconexibacter</taxon>
    </lineage>
</organism>
<dbReference type="AlphaFoldDB" id="A0A2T4UEC8"/>
<dbReference type="EMBL" id="PYYB01000003">
    <property type="protein sequence ID" value="PTL55772.1"/>
    <property type="molecule type" value="Genomic_DNA"/>
</dbReference>
<dbReference type="Proteomes" id="UP000240739">
    <property type="component" value="Unassembled WGS sequence"/>
</dbReference>
<proteinExistence type="predicted"/>
<evidence type="ECO:0000313" key="3">
    <source>
        <dbReference type="Proteomes" id="UP000240739"/>
    </source>
</evidence>
<dbReference type="Pfam" id="PF04404">
    <property type="entry name" value="ERF"/>
    <property type="match status" value="1"/>
</dbReference>
<sequence length="373" mass="39295">MPDQTVTDHDAEPAAPAPALDPTSALIAALADAQGAFPPIPKTQTATVPTKNGGSYQYTYADLGDVLAAVRPVLSERGLALVQYTIREDARTVLVTELRHPAGGVLRSEVDLGQSSANPQAFGGALTYLRRYEVVTLLGIAAEEDRDAQDVTPASDRRPATPELPAWARDATRDRKTDLGTAMSLLVDRAVARELVVELREQIGLVPDVLVEFMIRLAAAVSEHADDPTPAEAADAWAADATDDELVRVATGGPGEKPERVDAARAEIHARRAHDSVPDHAVTPDEDDAEPSEQPERPAEPEAAEPAAGQGALDVGDRPPAGTVPVPPLDGRPTVDLAALRTAGCICDSPLQAQTDEHARDSECPLVGHGVRA</sequence>
<evidence type="ECO:0008006" key="4">
    <source>
        <dbReference type="Google" id="ProtNLM"/>
    </source>
</evidence>
<evidence type="ECO:0000313" key="2">
    <source>
        <dbReference type="EMBL" id="PTL55772.1"/>
    </source>
</evidence>
<reference evidence="2 3" key="1">
    <citation type="submission" date="2018-03" db="EMBL/GenBank/DDBJ databases">
        <title>Aquarubrobacter algicola gen. nov., sp. nov., a novel actinobacterium isolated from shallow eutrophic lake during the end of cyanobacterial harmful algal blooms.</title>
        <authorList>
            <person name="Chun S.J."/>
        </authorList>
    </citation>
    <scope>NUCLEOTIDE SEQUENCE [LARGE SCALE GENOMIC DNA]</scope>
    <source>
        <strain evidence="2 3">Seoho-28</strain>
    </source>
</reference>
<comment type="caution">
    <text evidence="2">The sequence shown here is derived from an EMBL/GenBank/DDBJ whole genome shotgun (WGS) entry which is preliminary data.</text>
</comment>
<keyword evidence="3" id="KW-1185">Reference proteome</keyword>
<feature type="region of interest" description="Disordered" evidence="1">
    <location>
        <begin position="223"/>
        <end position="242"/>
    </location>
</feature>
<dbReference type="InterPro" id="IPR007499">
    <property type="entry name" value="ERF_bacteria_virus"/>
</dbReference>
<dbReference type="RefSeq" id="WP_107570815.1">
    <property type="nucleotide sequence ID" value="NZ_PYYB01000003.1"/>
</dbReference>
<feature type="compositionally biased region" description="Low complexity" evidence="1">
    <location>
        <begin position="228"/>
        <end position="240"/>
    </location>
</feature>
<gene>
    <name evidence="2" type="ORF">C7Y72_19275</name>
</gene>
<name>A0A2T4UEC8_9ACTN</name>
<protein>
    <recommendedName>
        <fullName evidence="4">ERF superfamily protein</fullName>
    </recommendedName>
</protein>
<evidence type="ECO:0000256" key="1">
    <source>
        <dbReference type="SAM" id="MobiDB-lite"/>
    </source>
</evidence>
<feature type="compositionally biased region" description="Acidic residues" evidence="1">
    <location>
        <begin position="284"/>
        <end position="293"/>
    </location>
</feature>
<dbReference type="OrthoDB" id="149299at2"/>
<accession>A0A2T4UEC8</accession>
<feature type="region of interest" description="Disordered" evidence="1">
    <location>
        <begin position="352"/>
        <end position="373"/>
    </location>
</feature>